<dbReference type="PROSITE" id="PS51352">
    <property type="entry name" value="THIOREDOXIN_2"/>
    <property type="match status" value="1"/>
</dbReference>
<evidence type="ECO:0000256" key="4">
    <source>
        <dbReference type="ARBA" id="ARBA00023136"/>
    </source>
</evidence>
<dbReference type="GO" id="GO:0016020">
    <property type="term" value="C:membrane"/>
    <property type="evidence" value="ECO:0007669"/>
    <property type="project" value="UniProtKB-SubCell"/>
</dbReference>
<sequence>MIGLLLLWATRLLVAAVFGWAGVTKLLDLPRTRRAVGEFGVPDRWVRAVAMALPVVELGVAAGVLLPWTVVAAGVVALGLLAVFSAMVAWLLWRGKRPACACFGAGSGVISGITLARNGLLGALVLVATVGANDALPVEYAVGTAVAVALGTVQLWQGLSLRRLRRPVDHGDGLPIGVPAPSIDLRYAAGGRGSLASALSAGLPVVLLFVHPGCSPCSRIVAELPRWRTRLSGKATILLIGRGAAESLAALDGEILVQHGTEVAEGYLVRGTPAAVLVDARGRIAAPLAVGTYAIRELLEATGPDAVRR</sequence>
<dbReference type="RefSeq" id="WP_166052573.1">
    <property type="nucleotide sequence ID" value="NZ_JAAMPJ010000011.1"/>
</dbReference>
<gene>
    <name evidence="7" type="ORF">G7043_33290</name>
</gene>
<feature type="domain" description="Thioredoxin" evidence="6">
    <location>
        <begin position="174"/>
        <end position="307"/>
    </location>
</feature>
<feature type="transmembrane region" description="Helical" evidence="5">
    <location>
        <begin position="100"/>
        <end position="128"/>
    </location>
</feature>
<feature type="transmembrane region" description="Helical" evidence="5">
    <location>
        <begin position="72"/>
        <end position="93"/>
    </location>
</feature>
<dbReference type="Gene3D" id="3.40.30.10">
    <property type="entry name" value="Glutaredoxin"/>
    <property type="match status" value="1"/>
</dbReference>
<dbReference type="SUPFAM" id="SSF52833">
    <property type="entry name" value="Thioredoxin-like"/>
    <property type="match status" value="1"/>
</dbReference>
<evidence type="ECO:0000313" key="8">
    <source>
        <dbReference type="Proteomes" id="UP000481360"/>
    </source>
</evidence>
<comment type="caution">
    <text evidence="7">The sequence shown here is derived from an EMBL/GenBank/DDBJ whole genome shotgun (WGS) entry which is preliminary data.</text>
</comment>
<name>A0A7C9RUK1_9PSEU</name>
<keyword evidence="4 5" id="KW-0472">Membrane</keyword>
<proteinExistence type="predicted"/>
<dbReference type="UniPathway" id="UPA00895"/>
<accession>A0A7C9RUK1</accession>
<keyword evidence="8" id="KW-1185">Reference proteome</keyword>
<evidence type="ECO:0000313" key="7">
    <source>
        <dbReference type="EMBL" id="NGY63805.1"/>
    </source>
</evidence>
<feature type="transmembrane region" description="Helical" evidence="5">
    <location>
        <begin position="140"/>
        <end position="156"/>
    </location>
</feature>
<dbReference type="InterPro" id="IPR036249">
    <property type="entry name" value="Thioredoxin-like_sf"/>
</dbReference>
<evidence type="ECO:0000259" key="6">
    <source>
        <dbReference type="PROSITE" id="PS51352"/>
    </source>
</evidence>
<evidence type="ECO:0000256" key="3">
    <source>
        <dbReference type="ARBA" id="ARBA00022989"/>
    </source>
</evidence>
<dbReference type="InterPro" id="IPR009908">
    <property type="entry name" value="Methylamine_util_MauE"/>
</dbReference>
<evidence type="ECO:0000256" key="1">
    <source>
        <dbReference type="ARBA" id="ARBA00004141"/>
    </source>
</evidence>
<dbReference type="AlphaFoldDB" id="A0A7C9RUK1"/>
<dbReference type="Proteomes" id="UP000481360">
    <property type="component" value="Unassembled WGS sequence"/>
</dbReference>
<organism evidence="7 8">
    <name type="scientific">Lentzea alba</name>
    <dbReference type="NCBI Taxonomy" id="2714351"/>
    <lineage>
        <taxon>Bacteria</taxon>
        <taxon>Bacillati</taxon>
        <taxon>Actinomycetota</taxon>
        <taxon>Actinomycetes</taxon>
        <taxon>Pseudonocardiales</taxon>
        <taxon>Pseudonocardiaceae</taxon>
        <taxon>Lentzea</taxon>
    </lineage>
</organism>
<protein>
    <recommendedName>
        <fullName evidence="6">Thioredoxin domain-containing protein</fullName>
    </recommendedName>
</protein>
<dbReference type="Pfam" id="PF07291">
    <property type="entry name" value="MauE"/>
    <property type="match status" value="1"/>
</dbReference>
<reference evidence="7 8" key="1">
    <citation type="submission" date="2020-03" db="EMBL/GenBank/DDBJ databases">
        <title>Isolation and identification of active actinomycetes.</title>
        <authorList>
            <person name="Sun X."/>
        </authorList>
    </citation>
    <scope>NUCLEOTIDE SEQUENCE [LARGE SCALE GENOMIC DNA]</scope>
    <source>
        <strain evidence="7 8">NEAU-D13</strain>
    </source>
</reference>
<evidence type="ECO:0000256" key="2">
    <source>
        <dbReference type="ARBA" id="ARBA00022692"/>
    </source>
</evidence>
<feature type="transmembrane region" description="Helical" evidence="5">
    <location>
        <begin position="6"/>
        <end position="27"/>
    </location>
</feature>
<dbReference type="InterPro" id="IPR013766">
    <property type="entry name" value="Thioredoxin_domain"/>
</dbReference>
<keyword evidence="3 5" id="KW-1133">Transmembrane helix</keyword>
<keyword evidence="2 5" id="KW-0812">Transmembrane</keyword>
<comment type="subcellular location">
    <subcellularLocation>
        <location evidence="1">Membrane</location>
        <topology evidence="1">Multi-pass membrane protein</topology>
    </subcellularLocation>
</comment>
<evidence type="ECO:0000256" key="5">
    <source>
        <dbReference type="SAM" id="Phobius"/>
    </source>
</evidence>
<dbReference type="GO" id="GO:0030416">
    <property type="term" value="P:methylamine metabolic process"/>
    <property type="evidence" value="ECO:0007669"/>
    <property type="project" value="InterPro"/>
</dbReference>
<feature type="transmembrane region" description="Helical" evidence="5">
    <location>
        <begin position="48"/>
        <end position="66"/>
    </location>
</feature>
<dbReference type="EMBL" id="JAAMPJ010000011">
    <property type="protein sequence ID" value="NGY63805.1"/>
    <property type="molecule type" value="Genomic_DNA"/>
</dbReference>